<keyword evidence="3" id="KW-0597">Phosphoprotein</keyword>
<evidence type="ECO:0000256" key="3">
    <source>
        <dbReference type="ARBA" id="ARBA00022553"/>
    </source>
</evidence>
<reference evidence="14" key="1">
    <citation type="submission" date="2017-09" db="EMBL/GenBank/DDBJ databases">
        <title>Arcobacter canalis sp. nov., a new species isolated from a water canal contaminated with urban sewage.</title>
        <authorList>
            <person name="Perez-Cataluna A."/>
            <person name="Salas-Masso N."/>
            <person name="Figueras M.J."/>
        </authorList>
    </citation>
    <scope>NUCLEOTIDE SEQUENCE [LARGE SCALE GENOMIC DNA]</scope>
    <source>
        <strain evidence="14">CECT 7727</strain>
    </source>
</reference>
<feature type="transmembrane region" description="Helical" evidence="10">
    <location>
        <begin position="170"/>
        <end position="196"/>
    </location>
</feature>
<evidence type="ECO:0000256" key="10">
    <source>
        <dbReference type="SAM" id="Phobius"/>
    </source>
</evidence>
<evidence type="ECO:0000256" key="5">
    <source>
        <dbReference type="ARBA" id="ARBA00022741"/>
    </source>
</evidence>
<dbReference type="PRINTS" id="PR00344">
    <property type="entry name" value="BCTRLSENSOR"/>
</dbReference>
<evidence type="ECO:0000256" key="6">
    <source>
        <dbReference type="ARBA" id="ARBA00022777"/>
    </source>
</evidence>
<keyword evidence="14" id="KW-1185">Reference proteome</keyword>
<keyword evidence="4" id="KW-0808">Transferase</keyword>
<accession>A0A347TGU4</accession>
<dbReference type="GO" id="GO:0000155">
    <property type="term" value="F:phosphorelay sensor kinase activity"/>
    <property type="evidence" value="ECO:0007669"/>
    <property type="project" value="InterPro"/>
</dbReference>
<dbReference type="Gene3D" id="1.10.287.130">
    <property type="match status" value="1"/>
</dbReference>
<gene>
    <name evidence="12" type="ORF">AMRN_0021</name>
    <name evidence="13" type="ORF">CPH92_04975</name>
</gene>
<dbReference type="InterPro" id="IPR005467">
    <property type="entry name" value="His_kinase_dom"/>
</dbReference>
<sequence>MQSNKILNSSLLILTFIGLASFIVAFISVLQINDDTKEFDKIKKISTISEEIRYYDEVLTMSARVATLNQNDYWIKRYYENINPLENSINEAIKLMPSLKDKFKSIEKTNKKLISLEEKALELSKKGNYKQAENLLFSLEYKNLKQSYIVGLDSVLSEIEKKNKTLQNHLFVNINFSSFVILFSILFMMVIFYFIFKELLNKSKYINHILDSQNAIIFITDGKRLKVANKTALEFFKCKTQEHLKQKFLFLSDTFTKGENYLSGKDWLLNAFALKNKILKIKIDNKIFQINISKDKIDDVNYVVSLVDVTELTQLQTQLQKTVDIQVEDIRKKDLTLIAQSKMATMGEMIENIAHQWKQPLSIITLSSTGVKMESEFNELTDDYLQNALTNIEKSANYLSQTIDDFKDFFKNDSLKQQYVLEEAFNKSKTLIASKLEKRDIHIITSFDSGTIYGNKNEIIQVFMNLLSNSIDAFDEFDLDTKVIYFSTRYEKEFVVIKFCDNAGGIPSAIISKIFEYKFSTKGENGTGIGLYMSKLIIDKIDGQIQVKNSTFTYEQTEYKGVEFTIKLPLKEPKGSFMQ</sequence>
<dbReference type="KEGG" id="amar:AMRN_0021"/>
<keyword evidence="10" id="KW-0472">Membrane</keyword>
<evidence type="ECO:0000256" key="7">
    <source>
        <dbReference type="ARBA" id="ARBA00022840"/>
    </source>
</evidence>
<dbReference type="Gene3D" id="3.30.565.10">
    <property type="entry name" value="Histidine kinase-like ATPase, C-terminal domain"/>
    <property type="match status" value="1"/>
</dbReference>
<dbReference type="InterPro" id="IPR036097">
    <property type="entry name" value="HisK_dim/P_sf"/>
</dbReference>
<keyword evidence="9" id="KW-0175">Coiled coil</keyword>
<dbReference type="Pfam" id="PF00512">
    <property type="entry name" value="HisKA"/>
    <property type="match status" value="1"/>
</dbReference>
<dbReference type="EMBL" id="NXAO01000019">
    <property type="protein sequence ID" value="PHO15781.1"/>
    <property type="molecule type" value="Genomic_DNA"/>
</dbReference>
<name>A0A347TGU4_9BACT</name>
<keyword evidence="8" id="KW-0902">Two-component regulatory system</keyword>
<evidence type="ECO:0000256" key="9">
    <source>
        <dbReference type="SAM" id="Coils"/>
    </source>
</evidence>
<dbReference type="SUPFAM" id="SSF47384">
    <property type="entry name" value="Homodimeric domain of signal transducing histidine kinase"/>
    <property type="match status" value="1"/>
</dbReference>
<dbReference type="Proteomes" id="UP000224740">
    <property type="component" value="Unassembled WGS sequence"/>
</dbReference>
<evidence type="ECO:0000313" key="13">
    <source>
        <dbReference type="EMBL" id="PHO15781.1"/>
    </source>
</evidence>
<dbReference type="PROSITE" id="PS50109">
    <property type="entry name" value="HIS_KIN"/>
    <property type="match status" value="1"/>
</dbReference>
<keyword evidence="10" id="KW-0812">Transmembrane</keyword>
<dbReference type="InterPro" id="IPR003661">
    <property type="entry name" value="HisK_dim/P_dom"/>
</dbReference>
<dbReference type="PANTHER" id="PTHR43065:SF46">
    <property type="entry name" value="C4-DICARBOXYLATE TRANSPORT SENSOR PROTEIN DCTB"/>
    <property type="match status" value="1"/>
</dbReference>
<dbReference type="SMART" id="SM00388">
    <property type="entry name" value="HisKA"/>
    <property type="match status" value="1"/>
</dbReference>
<dbReference type="EMBL" id="CP032101">
    <property type="protein sequence ID" value="AXX85822.1"/>
    <property type="molecule type" value="Genomic_DNA"/>
</dbReference>
<reference evidence="12 15" key="3">
    <citation type="submission" date="2018-08" db="EMBL/GenBank/DDBJ databases">
        <title>Complete genome of the Arcobacter marinus type strain JCM 15502.</title>
        <authorList>
            <person name="Miller W.G."/>
            <person name="Yee E."/>
            <person name="Huynh S."/>
            <person name="Parker C.T."/>
        </authorList>
    </citation>
    <scope>NUCLEOTIDE SEQUENCE [LARGE SCALE GENOMIC DNA]</scope>
    <source>
        <strain evidence="12 15">JCM 15502</strain>
    </source>
</reference>
<dbReference type="SUPFAM" id="SSF55874">
    <property type="entry name" value="ATPase domain of HSP90 chaperone/DNA topoisomerase II/histidine kinase"/>
    <property type="match status" value="1"/>
</dbReference>
<keyword evidence="10" id="KW-1133">Transmembrane helix</keyword>
<evidence type="ECO:0000256" key="4">
    <source>
        <dbReference type="ARBA" id="ARBA00022679"/>
    </source>
</evidence>
<keyword evidence="5" id="KW-0547">Nucleotide-binding</keyword>
<dbReference type="InterPro" id="IPR003594">
    <property type="entry name" value="HATPase_dom"/>
</dbReference>
<dbReference type="Pfam" id="PF02518">
    <property type="entry name" value="HATPase_c"/>
    <property type="match status" value="1"/>
</dbReference>
<dbReference type="InterPro" id="IPR036890">
    <property type="entry name" value="HATPase_C_sf"/>
</dbReference>
<organism evidence="12 15">
    <name type="scientific">Malaciobacter marinus</name>
    <dbReference type="NCBI Taxonomy" id="505249"/>
    <lineage>
        <taxon>Bacteria</taxon>
        <taxon>Pseudomonadati</taxon>
        <taxon>Campylobacterota</taxon>
        <taxon>Epsilonproteobacteria</taxon>
        <taxon>Campylobacterales</taxon>
        <taxon>Arcobacteraceae</taxon>
        <taxon>Malaciobacter</taxon>
    </lineage>
</organism>
<dbReference type="CDD" id="cd00082">
    <property type="entry name" value="HisKA"/>
    <property type="match status" value="1"/>
</dbReference>
<evidence type="ECO:0000256" key="1">
    <source>
        <dbReference type="ARBA" id="ARBA00000085"/>
    </source>
</evidence>
<dbReference type="PANTHER" id="PTHR43065">
    <property type="entry name" value="SENSOR HISTIDINE KINASE"/>
    <property type="match status" value="1"/>
</dbReference>
<evidence type="ECO:0000256" key="2">
    <source>
        <dbReference type="ARBA" id="ARBA00012438"/>
    </source>
</evidence>
<feature type="domain" description="Histidine kinase" evidence="11">
    <location>
        <begin position="352"/>
        <end position="572"/>
    </location>
</feature>
<comment type="catalytic activity">
    <reaction evidence="1">
        <text>ATP + protein L-histidine = ADP + protein N-phospho-L-histidine.</text>
        <dbReference type="EC" id="2.7.13.3"/>
    </reaction>
</comment>
<feature type="coiled-coil region" evidence="9">
    <location>
        <begin position="99"/>
        <end position="126"/>
    </location>
</feature>
<keyword evidence="7" id="KW-0067">ATP-binding</keyword>
<proteinExistence type="predicted"/>
<feature type="transmembrane region" description="Helical" evidence="10">
    <location>
        <begin position="12"/>
        <end position="33"/>
    </location>
</feature>
<protein>
    <recommendedName>
        <fullName evidence="2">histidine kinase</fullName>
        <ecNumber evidence="2">2.7.13.3</ecNumber>
    </recommendedName>
</protein>
<dbReference type="InterPro" id="IPR004358">
    <property type="entry name" value="Sig_transdc_His_kin-like_C"/>
</dbReference>
<dbReference type="GO" id="GO:0005524">
    <property type="term" value="F:ATP binding"/>
    <property type="evidence" value="ECO:0007669"/>
    <property type="project" value="UniProtKB-KW"/>
</dbReference>
<evidence type="ECO:0000313" key="15">
    <source>
        <dbReference type="Proteomes" id="UP000264693"/>
    </source>
</evidence>
<dbReference type="Proteomes" id="UP000264693">
    <property type="component" value="Chromosome"/>
</dbReference>
<reference evidence="13" key="2">
    <citation type="submission" date="2017-09" db="EMBL/GenBank/DDBJ databases">
        <authorList>
            <person name="Perez-Cataluna A."/>
            <person name="Figueras M.J."/>
            <person name="Salas-Masso N."/>
        </authorList>
    </citation>
    <scope>NUCLEOTIDE SEQUENCE</scope>
    <source>
        <strain evidence="13">CECT 7727</strain>
    </source>
</reference>
<evidence type="ECO:0000256" key="8">
    <source>
        <dbReference type="ARBA" id="ARBA00023012"/>
    </source>
</evidence>
<evidence type="ECO:0000259" key="11">
    <source>
        <dbReference type="PROSITE" id="PS50109"/>
    </source>
</evidence>
<dbReference type="SMART" id="SM00387">
    <property type="entry name" value="HATPase_c"/>
    <property type="match status" value="1"/>
</dbReference>
<evidence type="ECO:0000313" key="12">
    <source>
        <dbReference type="EMBL" id="AXX85822.1"/>
    </source>
</evidence>
<dbReference type="AlphaFoldDB" id="A0A347TGU4"/>
<keyword evidence="6 12" id="KW-0418">Kinase</keyword>
<evidence type="ECO:0000313" key="14">
    <source>
        <dbReference type="Proteomes" id="UP000224740"/>
    </source>
</evidence>
<dbReference type="EC" id="2.7.13.3" evidence="2"/>